<dbReference type="Pfam" id="PF14303">
    <property type="entry name" value="NAM-associated"/>
    <property type="match status" value="1"/>
</dbReference>
<gene>
    <name evidence="9" type="ORF">LWI29_022485</name>
</gene>
<protein>
    <recommendedName>
        <fullName evidence="3">Ribosome biogenesis regulatory protein homolog</fullName>
    </recommendedName>
</protein>
<feature type="region of interest" description="Disordered" evidence="7">
    <location>
        <begin position="548"/>
        <end position="607"/>
    </location>
</feature>
<feature type="region of interest" description="Disordered" evidence="7">
    <location>
        <begin position="65"/>
        <end position="92"/>
    </location>
</feature>
<evidence type="ECO:0000256" key="7">
    <source>
        <dbReference type="SAM" id="MobiDB-lite"/>
    </source>
</evidence>
<reference evidence="9" key="2">
    <citation type="submission" date="2023-06" db="EMBL/GenBank/DDBJ databases">
        <authorList>
            <person name="Swenson N.G."/>
            <person name="Wegrzyn J.L."/>
            <person name="Mcevoy S.L."/>
        </authorList>
    </citation>
    <scope>NUCLEOTIDE SEQUENCE</scope>
    <source>
        <strain evidence="9">NS2018</strain>
        <tissue evidence="9">Leaf</tissue>
    </source>
</reference>
<organism evidence="9 10">
    <name type="scientific">Acer saccharum</name>
    <name type="common">Sugar maple</name>
    <dbReference type="NCBI Taxonomy" id="4024"/>
    <lineage>
        <taxon>Eukaryota</taxon>
        <taxon>Viridiplantae</taxon>
        <taxon>Streptophyta</taxon>
        <taxon>Embryophyta</taxon>
        <taxon>Tracheophyta</taxon>
        <taxon>Spermatophyta</taxon>
        <taxon>Magnoliopsida</taxon>
        <taxon>eudicotyledons</taxon>
        <taxon>Gunneridae</taxon>
        <taxon>Pentapetalae</taxon>
        <taxon>rosids</taxon>
        <taxon>malvids</taxon>
        <taxon>Sapindales</taxon>
        <taxon>Sapindaceae</taxon>
        <taxon>Hippocastanoideae</taxon>
        <taxon>Acereae</taxon>
        <taxon>Acer</taxon>
    </lineage>
</organism>
<feature type="coiled-coil region" evidence="6">
    <location>
        <begin position="133"/>
        <end position="184"/>
    </location>
</feature>
<dbReference type="GO" id="GO:0005730">
    <property type="term" value="C:nucleolus"/>
    <property type="evidence" value="ECO:0007669"/>
    <property type="project" value="TreeGrafter"/>
</dbReference>
<dbReference type="AlphaFoldDB" id="A0AA39RDW7"/>
<name>A0AA39RDW7_ACESA</name>
<comment type="caution">
    <text evidence="9">The sequence shown here is derived from an EMBL/GenBank/DDBJ whole genome shotgun (WGS) entry which is preliminary data.</text>
</comment>
<keyword evidence="10" id="KW-1185">Reference proteome</keyword>
<accession>A0AA39RDW7</accession>
<dbReference type="Proteomes" id="UP001168877">
    <property type="component" value="Unassembled WGS sequence"/>
</dbReference>
<evidence type="ECO:0000256" key="1">
    <source>
        <dbReference type="ARBA" id="ARBA00004123"/>
    </source>
</evidence>
<dbReference type="Pfam" id="PF04939">
    <property type="entry name" value="RRS1"/>
    <property type="match status" value="1"/>
</dbReference>
<evidence type="ECO:0000259" key="8">
    <source>
        <dbReference type="Pfam" id="PF14303"/>
    </source>
</evidence>
<dbReference type="EMBL" id="JAUESC010000388">
    <property type="protein sequence ID" value="KAK0571844.1"/>
    <property type="molecule type" value="Genomic_DNA"/>
</dbReference>
<feature type="region of interest" description="Disordered" evidence="7">
    <location>
        <begin position="337"/>
        <end position="362"/>
    </location>
</feature>
<dbReference type="PANTHER" id="PTHR17602:SF4">
    <property type="entry name" value="RIBOSOME BIOGENESIS REGULATORY PROTEIN HOMOLOG"/>
    <property type="match status" value="1"/>
</dbReference>
<dbReference type="PANTHER" id="PTHR17602">
    <property type="entry name" value="RIBOSOME BIOGENESIS REGULATORY PROTEIN"/>
    <property type="match status" value="1"/>
</dbReference>
<feature type="compositionally biased region" description="Basic residues" evidence="7">
    <location>
        <begin position="594"/>
        <end position="607"/>
    </location>
</feature>
<proteinExistence type="inferred from homology"/>
<evidence type="ECO:0000313" key="10">
    <source>
        <dbReference type="Proteomes" id="UP001168877"/>
    </source>
</evidence>
<evidence type="ECO:0000256" key="5">
    <source>
        <dbReference type="ARBA" id="ARBA00023242"/>
    </source>
</evidence>
<evidence type="ECO:0000313" key="9">
    <source>
        <dbReference type="EMBL" id="KAK0571844.1"/>
    </source>
</evidence>
<comment type="subcellular location">
    <subcellularLocation>
        <location evidence="1">Nucleus</location>
    </subcellularLocation>
</comment>
<reference evidence="9" key="1">
    <citation type="journal article" date="2022" name="Plant J.">
        <title>Strategies of tolerance reflected in two North American maple genomes.</title>
        <authorList>
            <person name="McEvoy S.L."/>
            <person name="Sezen U.U."/>
            <person name="Trouern-Trend A."/>
            <person name="McMahon S.M."/>
            <person name="Schaberg P.G."/>
            <person name="Yang J."/>
            <person name="Wegrzyn J.L."/>
            <person name="Swenson N.G."/>
        </authorList>
    </citation>
    <scope>NUCLEOTIDE SEQUENCE</scope>
    <source>
        <strain evidence="9">NS2018</strain>
    </source>
</reference>
<feature type="compositionally biased region" description="Basic and acidic residues" evidence="7">
    <location>
        <begin position="496"/>
        <end position="507"/>
    </location>
</feature>
<dbReference type="GO" id="GO:0030687">
    <property type="term" value="C:preribosome, large subunit precursor"/>
    <property type="evidence" value="ECO:0007669"/>
    <property type="project" value="TreeGrafter"/>
</dbReference>
<keyword evidence="4" id="KW-0690">Ribosome biogenesis</keyword>
<keyword evidence="6" id="KW-0175">Coiled coil</keyword>
<feature type="domain" description="No apical meristem-associated C-terminal" evidence="8">
    <location>
        <begin position="9"/>
        <end position="142"/>
    </location>
</feature>
<dbReference type="GO" id="GO:0042273">
    <property type="term" value="P:ribosomal large subunit biogenesis"/>
    <property type="evidence" value="ECO:0007669"/>
    <property type="project" value="TreeGrafter"/>
</dbReference>
<evidence type="ECO:0000256" key="2">
    <source>
        <dbReference type="ARBA" id="ARBA00010077"/>
    </source>
</evidence>
<feature type="region of interest" description="Disordered" evidence="7">
    <location>
        <begin position="486"/>
        <end position="530"/>
    </location>
</feature>
<keyword evidence="5" id="KW-0539">Nucleus</keyword>
<feature type="region of interest" description="Disordered" evidence="7">
    <location>
        <begin position="413"/>
        <end position="437"/>
    </location>
</feature>
<evidence type="ECO:0000256" key="6">
    <source>
        <dbReference type="SAM" id="Coils"/>
    </source>
</evidence>
<evidence type="ECO:0000256" key="4">
    <source>
        <dbReference type="ARBA" id="ARBA00022517"/>
    </source>
</evidence>
<feature type="compositionally biased region" description="Basic residues" evidence="7">
    <location>
        <begin position="79"/>
        <end position="90"/>
    </location>
</feature>
<dbReference type="InterPro" id="IPR007023">
    <property type="entry name" value="Ribosom_reg"/>
</dbReference>
<evidence type="ECO:0000256" key="3">
    <source>
        <dbReference type="ARBA" id="ARBA00018233"/>
    </source>
</evidence>
<dbReference type="InterPro" id="IPR029466">
    <property type="entry name" value="NAM-associated_C"/>
</dbReference>
<comment type="similarity">
    <text evidence="2">Belongs to the RRS1 family.</text>
</comment>
<dbReference type="GO" id="GO:0000447">
    <property type="term" value="P:endonucleolytic cleavage in ITS1 to separate SSU-rRNA from 5.8S rRNA and LSU-rRNA from tricistronic rRNA transcript (SSU-rRNA, 5.8S rRNA, LSU-rRNA)"/>
    <property type="evidence" value="ECO:0007669"/>
    <property type="project" value="TreeGrafter"/>
</dbReference>
<sequence>MYEDLTNGKPFKYEHCWEILITNPKWCSKELTKTNDSNKQKSINDSDIPVSFSNLGDDYMNPNNPITEGINSDGVVRPQGRKGTKEKKRRLNDEKGVVDALYNLQSTLEKQIKVNGEELELKKEKDKKEFELREQTMKKEIELKEKAQKMKEKDQQLKEKNQRLKEKEQNMKEKAQKRQEQDRILNQDVNKLPLALRSTFEIYQAQILKEWENDGLFGKFTLPSHSLKSKPPPAADSLLFRRSRSSSLHRLVLLCARTTFLKLQGIYTERRRVVMEGQNDYMVDLGNLMAFNPSHHFPSVPSSREDLVKECLQEGVKLVQAIADQLFNLPSTEDVEGPIVRLPPPTTKLPREKHLPKPKPPTKWEVFAQKKGIKKRKKDKVLWDEQTGTWKRSYGYDRVNDDRDVPIIEAKMTDEPGEDPFAKRQTEKKQRVDKQERNRLQNLKQAAKVGALPSHVQLAATALPITGTNSAPKKITKHELGDVAGIASTSTASGGKFDKKLPGEKAPKKQGKHRKYLPVVEGRGISQEKEQTEKVLNKLMSKHSHEILNVDKAINMYNVKREKKQRNRKPKNEQEKSSSNSSKLKPKKTLDKKSVKKGSSSKKGKAK</sequence>